<evidence type="ECO:0000313" key="2">
    <source>
        <dbReference type="EMBL" id="KAG6411781.1"/>
    </source>
</evidence>
<keyword evidence="3" id="KW-1185">Reference proteome</keyword>
<sequence>MPECGVVLAHCAAYLALAPKSVVVYRAFGAAQKAVRDSAGKNERVPMHLRNAPTKLMKELRYEAGRHLTRTSRHRSKGANSFTGSRSCVFALC</sequence>
<accession>A0A8X8XI03</accession>
<dbReference type="PANTHER" id="PTHR13779:SF7">
    <property type="entry name" value="ATPASE WRNIP1"/>
    <property type="match status" value="1"/>
</dbReference>
<dbReference type="InterPro" id="IPR021886">
    <property type="entry name" value="MgsA_C"/>
</dbReference>
<dbReference type="GO" id="GO:0006261">
    <property type="term" value="P:DNA-templated DNA replication"/>
    <property type="evidence" value="ECO:0007669"/>
    <property type="project" value="TreeGrafter"/>
</dbReference>
<dbReference type="SUPFAM" id="SSF48019">
    <property type="entry name" value="post-AAA+ oligomerization domain-like"/>
    <property type="match status" value="1"/>
</dbReference>
<dbReference type="PANTHER" id="PTHR13779">
    <property type="entry name" value="WERNER HELICASE-INTERACTING PROTEIN 1 FAMILY MEMBER"/>
    <property type="match status" value="1"/>
</dbReference>
<dbReference type="GO" id="GO:0008047">
    <property type="term" value="F:enzyme activator activity"/>
    <property type="evidence" value="ECO:0007669"/>
    <property type="project" value="TreeGrafter"/>
</dbReference>
<dbReference type="GO" id="GO:0003677">
    <property type="term" value="F:DNA binding"/>
    <property type="evidence" value="ECO:0007669"/>
    <property type="project" value="InterPro"/>
</dbReference>
<dbReference type="GO" id="GO:0005634">
    <property type="term" value="C:nucleus"/>
    <property type="evidence" value="ECO:0007669"/>
    <property type="project" value="TreeGrafter"/>
</dbReference>
<comment type="caution">
    <text evidence="2">The sequence shown here is derived from an EMBL/GenBank/DDBJ whole genome shotgun (WGS) entry which is preliminary data.</text>
</comment>
<dbReference type="EMBL" id="PNBA02000010">
    <property type="protein sequence ID" value="KAG6411781.1"/>
    <property type="molecule type" value="Genomic_DNA"/>
</dbReference>
<reference evidence="2" key="2">
    <citation type="submission" date="2020-08" db="EMBL/GenBank/DDBJ databases">
        <title>Plant Genome Project.</title>
        <authorList>
            <person name="Zhang R.-G."/>
        </authorList>
    </citation>
    <scope>NUCLEOTIDE SEQUENCE</scope>
    <source>
        <strain evidence="2">Huo1</strain>
        <tissue evidence="2">Leaf</tissue>
    </source>
</reference>
<proteinExistence type="predicted"/>
<dbReference type="Proteomes" id="UP000298416">
    <property type="component" value="Unassembled WGS sequence"/>
</dbReference>
<dbReference type="InterPro" id="IPR051314">
    <property type="entry name" value="AAA_ATPase_RarA/MGS1/WRNIP1"/>
</dbReference>
<evidence type="ECO:0000313" key="3">
    <source>
        <dbReference type="Proteomes" id="UP000298416"/>
    </source>
</evidence>
<evidence type="ECO:0000259" key="1">
    <source>
        <dbReference type="Pfam" id="PF12002"/>
    </source>
</evidence>
<dbReference type="Pfam" id="PF12002">
    <property type="entry name" value="MgsA_C"/>
    <property type="match status" value="1"/>
</dbReference>
<protein>
    <recommendedName>
        <fullName evidence="1">MgsA AAA+ ATPase C-terminal domain-containing protein</fullName>
    </recommendedName>
</protein>
<dbReference type="AlphaFoldDB" id="A0A8X8XI03"/>
<dbReference type="GO" id="GO:0017116">
    <property type="term" value="F:single-stranded DNA helicase activity"/>
    <property type="evidence" value="ECO:0007669"/>
    <property type="project" value="TreeGrafter"/>
</dbReference>
<dbReference type="InterPro" id="IPR008921">
    <property type="entry name" value="DNA_pol3_clamp-load_cplx_C"/>
</dbReference>
<gene>
    <name evidence="2" type="ORF">SASPL_129865</name>
</gene>
<feature type="domain" description="MgsA AAA+ ATPase C-terminal" evidence="1">
    <location>
        <begin position="1"/>
        <end position="65"/>
    </location>
</feature>
<dbReference type="GO" id="GO:0000731">
    <property type="term" value="P:DNA synthesis involved in DNA repair"/>
    <property type="evidence" value="ECO:0007669"/>
    <property type="project" value="TreeGrafter"/>
</dbReference>
<name>A0A8X8XI03_SALSN</name>
<reference evidence="2" key="1">
    <citation type="submission" date="2018-01" db="EMBL/GenBank/DDBJ databases">
        <authorList>
            <person name="Mao J.F."/>
        </authorList>
    </citation>
    <scope>NUCLEOTIDE SEQUENCE</scope>
    <source>
        <strain evidence="2">Huo1</strain>
        <tissue evidence="2">Leaf</tissue>
    </source>
</reference>
<dbReference type="Gene3D" id="1.10.3710.10">
    <property type="entry name" value="DNA polymerase III clamp loader subunits, C-terminal domain"/>
    <property type="match status" value="1"/>
</dbReference>
<organism evidence="2">
    <name type="scientific">Salvia splendens</name>
    <name type="common">Scarlet sage</name>
    <dbReference type="NCBI Taxonomy" id="180675"/>
    <lineage>
        <taxon>Eukaryota</taxon>
        <taxon>Viridiplantae</taxon>
        <taxon>Streptophyta</taxon>
        <taxon>Embryophyta</taxon>
        <taxon>Tracheophyta</taxon>
        <taxon>Spermatophyta</taxon>
        <taxon>Magnoliopsida</taxon>
        <taxon>eudicotyledons</taxon>
        <taxon>Gunneridae</taxon>
        <taxon>Pentapetalae</taxon>
        <taxon>asterids</taxon>
        <taxon>lamiids</taxon>
        <taxon>Lamiales</taxon>
        <taxon>Lamiaceae</taxon>
        <taxon>Nepetoideae</taxon>
        <taxon>Mentheae</taxon>
        <taxon>Salviinae</taxon>
        <taxon>Salvia</taxon>
        <taxon>Salvia subgen. Calosphace</taxon>
        <taxon>core Calosphace</taxon>
    </lineage>
</organism>